<dbReference type="KEGG" id="fra:Francci3_0274"/>
<dbReference type="InterPro" id="IPR029044">
    <property type="entry name" value="Nucleotide-diphossugar_trans"/>
</dbReference>
<feature type="domain" description="Glycosyltransferase 2-like" evidence="1">
    <location>
        <begin position="3"/>
        <end position="68"/>
    </location>
</feature>
<protein>
    <recommendedName>
        <fullName evidence="1">Glycosyltransferase 2-like domain-containing protein</fullName>
    </recommendedName>
</protein>
<accession>Q2JGD1</accession>
<evidence type="ECO:0000313" key="2">
    <source>
        <dbReference type="EMBL" id="ABD09661.1"/>
    </source>
</evidence>
<organism evidence="2 3">
    <name type="scientific">Frankia casuarinae (strain DSM 45818 / CECT 9043 / HFP020203 / CcI3)</name>
    <dbReference type="NCBI Taxonomy" id="106370"/>
    <lineage>
        <taxon>Bacteria</taxon>
        <taxon>Bacillati</taxon>
        <taxon>Actinomycetota</taxon>
        <taxon>Actinomycetes</taxon>
        <taxon>Frankiales</taxon>
        <taxon>Frankiaceae</taxon>
        <taxon>Frankia</taxon>
    </lineage>
</organism>
<dbReference type="HOGENOM" id="CLU_1400700_0_0_11"/>
<dbReference type="OrthoDB" id="9787979at2"/>
<dbReference type="EMBL" id="CP000249">
    <property type="protein sequence ID" value="ABD09661.1"/>
    <property type="molecule type" value="Genomic_DNA"/>
</dbReference>
<proteinExistence type="predicted"/>
<evidence type="ECO:0000313" key="3">
    <source>
        <dbReference type="Proteomes" id="UP000001937"/>
    </source>
</evidence>
<dbReference type="SUPFAM" id="SSF53448">
    <property type="entry name" value="Nucleotide-diphospho-sugar transferases"/>
    <property type="match status" value="1"/>
</dbReference>
<gene>
    <name evidence="2" type="ordered locus">Francci3_0274</name>
</gene>
<dbReference type="eggNOG" id="COG1215">
    <property type="taxonomic scope" value="Bacteria"/>
</dbReference>
<dbReference type="Proteomes" id="UP000001937">
    <property type="component" value="Chromosome"/>
</dbReference>
<dbReference type="InterPro" id="IPR001173">
    <property type="entry name" value="Glyco_trans_2-like"/>
</dbReference>
<name>Q2JGD1_FRACC</name>
<reference evidence="2 3" key="1">
    <citation type="journal article" date="2007" name="Genome Res.">
        <title>Genome characteristics of facultatively symbiotic Frankia sp. strains reflect host range and host plant biogeography.</title>
        <authorList>
            <person name="Normand P."/>
            <person name="Lapierre P."/>
            <person name="Tisa L.S."/>
            <person name="Gogarten J.P."/>
            <person name="Alloisio N."/>
            <person name="Bagnarol E."/>
            <person name="Bassi C.A."/>
            <person name="Berry A.M."/>
            <person name="Bickhart D.M."/>
            <person name="Choisne N."/>
            <person name="Couloux A."/>
            <person name="Cournoyer B."/>
            <person name="Cruveiller S."/>
            <person name="Daubin V."/>
            <person name="Demange N."/>
            <person name="Francino M.P."/>
            <person name="Goltsman E."/>
            <person name="Huang Y."/>
            <person name="Kopp O.R."/>
            <person name="Labarre L."/>
            <person name="Lapidus A."/>
            <person name="Lavire C."/>
            <person name="Marechal J."/>
            <person name="Martinez M."/>
            <person name="Mastronunzio J.E."/>
            <person name="Mullin B.C."/>
            <person name="Niemann J."/>
            <person name="Pujic P."/>
            <person name="Rawnsley T."/>
            <person name="Rouy Z."/>
            <person name="Schenowitz C."/>
            <person name="Sellstedt A."/>
            <person name="Tavares F."/>
            <person name="Tomkins J.P."/>
            <person name="Vallenet D."/>
            <person name="Valverde C."/>
            <person name="Wall L.G."/>
            <person name="Wang Y."/>
            <person name="Medigue C."/>
            <person name="Benson D.R."/>
        </authorList>
    </citation>
    <scope>NUCLEOTIDE SEQUENCE [LARGE SCALE GENOMIC DNA]</scope>
    <source>
        <strain evidence="3">DSM 45818 / CECT 9043 / CcI3</strain>
    </source>
</reference>
<dbReference type="Pfam" id="PF00535">
    <property type="entry name" value="Glycos_transf_2"/>
    <property type="match status" value="1"/>
</dbReference>
<dbReference type="STRING" id="106370.Francci3_0274"/>
<dbReference type="AlphaFoldDB" id="Q2JGD1"/>
<keyword evidence="3" id="KW-1185">Reference proteome</keyword>
<dbReference type="Gene3D" id="3.90.550.10">
    <property type="entry name" value="Spore Coat Polysaccharide Biosynthesis Protein SpsA, Chain A"/>
    <property type="match status" value="1"/>
</dbReference>
<dbReference type="RefSeq" id="WP_011434740.1">
    <property type="nucleotide sequence ID" value="NC_007777.1"/>
</dbReference>
<evidence type="ECO:0000259" key="1">
    <source>
        <dbReference type="Pfam" id="PF00535"/>
    </source>
</evidence>
<sequence>MWRGMAEQRQFLLDASRGRYVLYLDDDVLCEPALVDRLLAAIRILRCGFVGTPPQGLSHVTDVRPHEQKPFETVTDAADVRPERVRKGTPGWERWRLHNAANLTHITADLARRGRLPAGGCHDRTEAPPVQKSRLVTCAGSTGAAVGRRGPWPAGRGRPRCAGCFRFRRAAAPASVQRVCSRTGRRGMIMEDGA</sequence>